<evidence type="ECO:0000313" key="12">
    <source>
        <dbReference type="EMBL" id="MFC0626392.1"/>
    </source>
</evidence>
<name>A0ABV6QRZ7_9ACTN</name>
<evidence type="ECO:0000256" key="5">
    <source>
        <dbReference type="ARBA" id="ARBA00022490"/>
    </source>
</evidence>
<dbReference type="RefSeq" id="WP_380049817.1">
    <property type="nucleotide sequence ID" value="NZ_JBHLTC010000024.1"/>
</dbReference>
<dbReference type="Proteomes" id="UP001589890">
    <property type="component" value="Unassembled WGS sequence"/>
</dbReference>
<dbReference type="EC" id="2.1.1.77" evidence="3"/>
<comment type="caution">
    <text evidence="12">The sequence shown here is derived from an EMBL/GenBank/DDBJ whole genome shotgun (WGS) entry which is preliminary data.</text>
</comment>
<dbReference type="Pfam" id="PF01135">
    <property type="entry name" value="PCMT"/>
    <property type="match status" value="1"/>
</dbReference>
<evidence type="ECO:0000256" key="6">
    <source>
        <dbReference type="ARBA" id="ARBA00022603"/>
    </source>
</evidence>
<comment type="similarity">
    <text evidence="2">Belongs to the methyltransferase superfamily. L-isoaspartyl/D-aspartyl protein methyltransferase family.</text>
</comment>
<proteinExistence type="inferred from homology"/>
<dbReference type="GO" id="GO:0008168">
    <property type="term" value="F:methyltransferase activity"/>
    <property type="evidence" value="ECO:0007669"/>
    <property type="project" value="UniProtKB-KW"/>
</dbReference>
<keyword evidence="5" id="KW-0963">Cytoplasm</keyword>
<accession>A0ABV6QRZ7</accession>
<evidence type="ECO:0000313" key="13">
    <source>
        <dbReference type="Proteomes" id="UP001589890"/>
    </source>
</evidence>
<evidence type="ECO:0000256" key="10">
    <source>
        <dbReference type="ARBA" id="ARBA00031323"/>
    </source>
</evidence>
<evidence type="ECO:0000256" key="7">
    <source>
        <dbReference type="ARBA" id="ARBA00022679"/>
    </source>
</evidence>
<dbReference type="PROSITE" id="PS01279">
    <property type="entry name" value="PCMT"/>
    <property type="match status" value="1"/>
</dbReference>
<evidence type="ECO:0000256" key="11">
    <source>
        <dbReference type="ARBA" id="ARBA00031350"/>
    </source>
</evidence>
<dbReference type="InterPro" id="IPR029063">
    <property type="entry name" value="SAM-dependent_MTases_sf"/>
</dbReference>
<keyword evidence="8" id="KW-0949">S-adenosyl-L-methionine</keyword>
<evidence type="ECO:0000256" key="9">
    <source>
        <dbReference type="ARBA" id="ARBA00030757"/>
    </source>
</evidence>
<organism evidence="12 13">
    <name type="scientific">Kribbella deserti</name>
    <dbReference type="NCBI Taxonomy" id="1926257"/>
    <lineage>
        <taxon>Bacteria</taxon>
        <taxon>Bacillati</taxon>
        <taxon>Actinomycetota</taxon>
        <taxon>Actinomycetes</taxon>
        <taxon>Propionibacteriales</taxon>
        <taxon>Kribbellaceae</taxon>
        <taxon>Kribbella</taxon>
    </lineage>
</organism>
<dbReference type="Gene3D" id="3.40.50.150">
    <property type="entry name" value="Vaccinia Virus protein VP39"/>
    <property type="match status" value="1"/>
</dbReference>
<gene>
    <name evidence="12" type="ORF">ACFFGN_20100</name>
</gene>
<dbReference type="EMBL" id="JBHLTC010000024">
    <property type="protein sequence ID" value="MFC0626392.1"/>
    <property type="molecule type" value="Genomic_DNA"/>
</dbReference>
<dbReference type="InterPro" id="IPR000682">
    <property type="entry name" value="PCMT"/>
</dbReference>
<keyword evidence="6 12" id="KW-0489">Methyltransferase</keyword>
<dbReference type="GO" id="GO:0032259">
    <property type="term" value="P:methylation"/>
    <property type="evidence" value="ECO:0007669"/>
    <property type="project" value="UniProtKB-KW"/>
</dbReference>
<comment type="subcellular location">
    <subcellularLocation>
        <location evidence="1">Cytoplasm</location>
    </subcellularLocation>
</comment>
<evidence type="ECO:0000256" key="3">
    <source>
        <dbReference type="ARBA" id="ARBA00011890"/>
    </source>
</evidence>
<evidence type="ECO:0000256" key="2">
    <source>
        <dbReference type="ARBA" id="ARBA00005369"/>
    </source>
</evidence>
<dbReference type="CDD" id="cd02440">
    <property type="entry name" value="AdoMet_MTases"/>
    <property type="match status" value="1"/>
</dbReference>
<dbReference type="PANTHER" id="PTHR11579:SF0">
    <property type="entry name" value="PROTEIN-L-ISOASPARTATE(D-ASPARTATE) O-METHYLTRANSFERASE"/>
    <property type="match status" value="1"/>
</dbReference>
<dbReference type="SUPFAM" id="SSF53335">
    <property type="entry name" value="S-adenosyl-L-methionine-dependent methyltransferases"/>
    <property type="match status" value="1"/>
</dbReference>
<sequence length="364" mass="39266">MSGATIEREAARLRAELAERLITEGAVTSSAWRAAFADVPRHVFVPVFYRQSRTEQPAVDLSTPDEWLHGVYADQLLVVSPDVKSSSTVPSLMARMLEALDPADGDRVLEIGTGTGYNAGLLSHRLGDSNVVSIDIAADLVNDAKARLASIGYHPTLVVGDGAGGWPSDAPYDGIIATCAPDSVPETWLDQVRPGGRIVAPIATGVAVIDVAPGRKGEGRFLPGGAFFMSLRPTPGQSDLAVQIADIKSAIASTRATDLDEMVWFDSDFRFVLSAVVPDLRFLTKLDSGIAIFTHPDGSWVRLDDNTVAQGGSRRLWDSVEKAHRQWDELGRPSREKFSLTIDGCTQHVRLDGSDVAWLLPRGR</sequence>
<dbReference type="PANTHER" id="PTHR11579">
    <property type="entry name" value="PROTEIN-L-ISOASPARTATE O-METHYLTRANSFERASE"/>
    <property type="match status" value="1"/>
</dbReference>
<evidence type="ECO:0000256" key="4">
    <source>
        <dbReference type="ARBA" id="ARBA00013346"/>
    </source>
</evidence>
<evidence type="ECO:0000256" key="1">
    <source>
        <dbReference type="ARBA" id="ARBA00004496"/>
    </source>
</evidence>
<reference evidence="12 13" key="1">
    <citation type="submission" date="2024-09" db="EMBL/GenBank/DDBJ databases">
        <authorList>
            <person name="Sun Q."/>
            <person name="Mori K."/>
        </authorList>
    </citation>
    <scope>NUCLEOTIDE SEQUENCE [LARGE SCALE GENOMIC DNA]</scope>
    <source>
        <strain evidence="12 13">CGMCC 1.15906</strain>
    </source>
</reference>
<evidence type="ECO:0000256" key="8">
    <source>
        <dbReference type="ARBA" id="ARBA00022691"/>
    </source>
</evidence>
<keyword evidence="13" id="KW-1185">Reference proteome</keyword>
<keyword evidence="7" id="KW-0808">Transferase</keyword>
<protein>
    <recommendedName>
        <fullName evidence="4">Protein-L-isoaspartate O-methyltransferase</fullName>
        <ecNumber evidence="3">2.1.1.77</ecNumber>
    </recommendedName>
    <alternativeName>
        <fullName evidence="11">L-isoaspartyl protein carboxyl methyltransferase</fullName>
    </alternativeName>
    <alternativeName>
        <fullName evidence="9">Protein L-isoaspartyl methyltransferase</fullName>
    </alternativeName>
    <alternativeName>
        <fullName evidence="10">Protein-beta-aspartate methyltransferase</fullName>
    </alternativeName>
</protein>